<reference evidence="1 2" key="1">
    <citation type="submission" date="2024-02" db="EMBL/GenBank/DDBJ databases">
        <authorList>
            <person name="Chen Y."/>
            <person name="Shah S."/>
            <person name="Dougan E. K."/>
            <person name="Thang M."/>
            <person name="Chan C."/>
        </authorList>
    </citation>
    <scope>NUCLEOTIDE SEQUENCE [LARGE SCALE GENOMIC DNA]</scope>
</reference>
<organism evidence="1 2">
    <name type="scientific">Durusdinium trenchii</name>
    <dbReference type="NCBI Taxonomy" id="1381693"/>
    <lineage>
        <taxon>Eukaryota</taxon>
        <taxon>Sar</taxon>
        <taxon>Alveolata</taxon>
        <taxon>Dinophyceae</taxon>
        <taxon>Suessiales</taxon>
        <taxon>Symbiodiniaceae</taxon>
        <taxon>Durusdinium</taxon>
    </lineage>
</organism>
<evidence type="ECO:0000313" key="2">
    <source>
        <dbReference type="Proteomes" id="UP001642464"/>
    </source>
</evidence>
<comment type="caution">
    <text evidence="1">The sequence shown here is derived from an EMBL/GenBank/DDBJ whole genome shotgun (WGS) entry which is preliminary data.</text>
</comment>
<protein>
    <submittedName>
        <fullName evidence="1">RutC family protein HI_1627</fullName>
    </submittedName>
</protein>
<dbReference type="InterPro" id="IPR006175">
    <property type="entry name" value="YjgF/YER057c/UK114"/>
</dbReference>
<dbReference type="Pfam" id="PF01042">
    <property type="entry name" value="Ribonuc_L-PSP"/>
    <property type="match status" value="1"/>
</dbReference>
<proteinExistence type="predicted"/>
<accession>A0ABP0N1V7</accession>
<sequence>MSQAVRVGNIAFLAGQVPDVPDDLDADIAEQTRQVLAKIDAVVAALGQTKADIVSVQIWLADMADFQGMNAVWDAWVAPGAPPARATGGGRNDCHRRNGVTETIGGGRGLCATAAGLNQASDGSARSGMLAGSHPALAFALEPFRKRIFVRRAVNNSCPTETVRWPGQRAEFTPGCDPGPTGRTMVETVPGVLAELLGHEM</sequence>
<dbReference type="PANTHER" id="PTHR47328">
    <property type="match status" value="1"/>
</dbReference>
<keyword evidence="2" id="KW-1185">Reference proteome</keyword>
<dbReference type="Proteomes" id="UP001642464">
    <property type="component" value="Unassembled WGS sequence"/>
</dbReference>
<feature type="non-terminal residue" evidence="1">
    <location>
        <position position="201"/>
    </location>
</feature>
<dbReference type="InterPro" id="IPR035709">
    <property type="entry name" value="YoaB-like"/>
</dbReference>
<dbReference type="PANTHER" id="PTHR47328:SF1">
    <property type="entry name" value="RUTC FAMILY PROTEIN YOAB"/>
    <property type="match status" value="1"/>
</dbReference>
<dbReference type="EMBL" id="CAXAMM010025001">
    <property type="protein sequence ID" value="CAK9056255.1"/>
    <property type="molecule type" value="Genomic_DNA"/>
</dbReference>
<gene>
    <name evidence="1" type="ORF">SCF082_LOCUS30332</name>
</gene>
<dbReference type="CDD" id="cd06150">
    <property type="entry name" value="YjgF_YER057c_UK114_like_2"/>
    <property type="match status" value="1"/>
</dbReference>
<dbReference type="SUPFAM" id="SSF55298">
    <property type="entry name" value="YjgF-like"/>
    <property type="match status" value="1"/>
</dbReference>
<dbReference type="Gene3D" id="3.30.1330.40">
    <property type="entry name" value="RutC-like"/>
    <property type="match status" value="1"/>
</dbReference>
<evidence type="ECO:0000313" key="1">
    <source>
        <dbReference type="EMBL" id="CAK9056255.1"/>
    </source>
</evidence>
<name>A0ABP0N1V7_9DINO</name>
<dbReference type="InterPro" id="IPR035959">
    <property type="entry name" value="RutC-like_sf"/>
</dbReference>